<sequence length="367" mass="41742">MTNSSEIAGKAAFDHIRYAQLWEDADVLTTALGPCAGGTLVSICSAGDNALAMLTLDPAKVVVVDLSPAQIACLHLRIGAFRHLTHPEFLELMGARPSTQRSELLTKAIVDLTPELQQFWRDLDEEVNLYGAGGVGKFERYFRIFRTKLLPFVHSRRTLDDTFISRSQPERQVFLDTRFNTWRWKILLNVFFSRFVMGRMGRDKAFFDHVDGSPAQHVARRIHHAAVACDPADNPYLHWILKGTHGDALPMTWRAEYFETIKSRLDRLDIRPGSLEAFVSTGEKADGFNLSDIFEYMSPDVFAQVYESILEASAPNARLVYWNMMAPRRVPQHLQHRVQTLTDVENAQKSKDKAFFYSDFVVEEVIS</sequence>
<dbReference type="InterPro" id="IPR029063">
    <property type="entry name" value="SAM-dependent_MTases_sf"/>
</dbReference>
<dbReference type="EMBL" id="JACIJM010000008">
    <property type="protein sequence ID" value="MBB5723126.1"/>
    <property type="molecule type" value="Genomic_DNA"/>
</dbReference>
<proteinExistence type="predicted"/>
<keyword evidence="2" id="KW-1185">Reference proteome</keyword>
<dbReference type="AlphaFoldDB" id="A0A7W9BMC6"/>
<dbReference type="Proteomes" id="UP000535415">
    <property type="component" value="Unassembled WGS sequence"/>
</dbReference>
<dbReference type="Pfam" id="PF11899">
    <property type="entry name" value="DUF3419"/>
    <property type="match status" value="1"/>
</dbReference>
<comment type="caution">
    <text evidence="1">The sequence shown here is derived from an EMBL/GenBank/DDBJ whole genome shotgun (WGS) entry which is preliminary data.</text>
</comment>
<gene>
    <name evidence="1" type="ORF">FHS72_002763</name>
</gene>
<dbReference type="PANTHER" id="PTHR47473:SF1">
    <property type="entry name" value="METHYLTRANSFERASE DOMAIN-CONTAINING PROTEIN"/>
    <property type="match status" value="1"/>
</dbReference>
<evidence type="ECO:0000313" key="2">
    <source>
        <dbReference type="Proteomes" id="UP000535415"/>
    </source>
</evidence>
<dbReference type="SUPFAM" id="SSF53335">
    <property type="entry name" value="S-adenosyl-L-methionine-dependent methyltransferases"/>
    <property type="match status" value="1"/>
</dbReference>
<keyword evidence="1" id="KW-0808">Transferase</keyword>
<name>A0A7W9BMC6_9RHOB</name>
<accession>A0A7W9BMC6</accession>
<dbReference type="GO" id="GO:0016740">
    <property type="term" value="F:transferase activity"/>
    <property type="evidence" value="ECO:0007669"/>
    <property type="project" value="UniProtKB-KW"/>
</dbReference>
<organism evidence="1 2">
    <name type="scientific">Yoonia ponticola</name>
    <dbReference type="NCBI Taxonomy" id="1524255"/>
    <lineage>
        <taxon>Bacteria</taxon>
        <taxon>Pseudomonadati</taxon>
        <taxon>Pseudomonadota</taxon>
        <taxon>Alphaproteobacteria</taxon>
        <taxon>Rhodobacterales</taxon>
        <taxon>Paracoccaceae</taxon>
        <taxon>Yoonia</taxon>
    </lineage>
</organism>
<dbReference type="RefSeq" id="WP_183530050.1">
    <property type="nucleotide sequence ID" value="NZ_JACIJM010000008.1"/>
</dbReference>
<reference evidence="1 2" key="1">
    <citation type="submission" date="2020-08" db="EMBL/GenBank/DDBJ databases">
        <title>Genomic Encyclopedia of Type Strains, Phase IV (KMG-IV): sequencing the most valuable type-strain genomes for metagenomic binning, comparative biology and taxonomic classification.</title>
        <authorList>
            <person name="Goeker M."/>
        </authorList>
    </citation>
    <scope>NUCLEOTIDE SEQUENCE [LARGE SCALE GENOMIC DNA]</scope>
    <source>
        <strain evidence="1 2">DSM 101064</strain>
    </source>
</reference>
<evidence type="ECO:0000313" key="1">
    <source>
        <dbReference type="EMBL" id="MBB5723126.1"/>
    </source>
</evidence>
<dbReference type="InterPro" id="IPR021829">
    <property type="entry name" value="DUF3419"/>
</dbReference>
<dbReference type="PANTHER" id="PTHR47473">
    <property type="entry name" value="BTA1P"/>
    <property type="match status" value="1"/>
</dbReference>
<protein>
    <submittedName>
        <fullName evidence="1">S-adenosylmethionine-diacylglycerol 3-amino-3-carboxypropyl transferase</fullName>
    </submittedName>
</protein>